<keyword evidence="3" id="KW-0067">ATP-binding</keyword>
<comment type="caution">
    <text evidence="5">The sequence shown here is derived from an EMBL/GenBank/DDBJ whole genome shotgun (WGS) entry which is preliminary data.</text>
</comment>
<proteinExistence type="predicted"/>
<evidence type="ECO:0000313" key="5">
    <source>
        <dbReference type="EMBL" id="CAE6690747.1"/>
    </source>
</evidence>
<protein>
    <submittedName>
        <fullName evidence="5">ABC transporter domain-containing protein</fullName>
    </submittedName>
</protein>
<dbReference type="PANTHER" id="PTHR24220">
    <property type="entry name" value="IMPORT ATP-BINDING PROTEIN"/>
    <property type="match status" value="1"/>
</dbReference>
<dbReference type="PROSITE" id="PS00211">
    <property type="entry name" value="ABC_TRANSPORTER_1"/>
    <property type="match status" value="1"/>
</dbReference>
<dbReference type="InterPro" id="IPR027417">
    <property type="entry name" value="P-loop_NTPase"/>
</dbReference>
<evidence type="ECO:0000313" key="6">
    <source>
        <dbReference type="Proteomes" id="UP000675880"/>
    </source>
</evidence>
<keyword evidence="6" id="KW-1185">Reference proteome</keyword>
<dbReference type="SMART" id="SM00382">
    <property type="entry name" value="AAA"/>
    <property type="match status" value="1"/>
</dbReference>
<name>A0ABM8QDF8_9BACT</name>
<dbReference type="InterPro" id="IPR003439">
    <property type="entry name" value="ABC_transporter-like_ATP-bd"/>
</dbReference>
<evidence type="ECO:0000256" key="2">
    <source>
        <dbReference type="ARBA" id="ARBA00022741"/>
    </source>
</evidence>
<gene>
    <name evidence="5" type="ORF">NSPZN2_10210</name>
</gene>
<dbReference type="Proteomes" id="UP000675880">
    <property type="component" value="Unassembled WGS sequence"/>
</dbReference>
<dbReference type="InterPro" id="IPR003593">
    <property type="entry name" value="AAA+_ATPase"/>
</dbReference>
<sequence>MREIVHGKTLGLSRLWPVKWVWYSSLRLHRADCLASLRVGSHAPVGNLYEPSWLWASTMHDPPPALVSVKHLSKEYRPGGAVVRALHDVTLDVLPGEFCAFVGPSGCGKSTLLNLIGGLDAPTAGTIALDGRPVTDASPMEWTRLRRELIGIVFQAFHLIPGLTVAENVALPILLKGEQGHGIAARIDEVLRAVGMEGRRSHRPSELSGGEQQRVAIARAIVHRPRLILADEPTGNLDSKQGADIVNLFRTLPQRYGHSVLLVTHSESAAAAADYVWHMRDGRLVNCVRQQA</sequence>
<reference evidence="5 6" key="1">
    <citation type="submission" date="2021-02" db="EMBL/GenBank/DDBJ databases">
        <authorList>
            <person name="Han P."/>
        </authorList>
    </citation>
    <scope>NUCLEOTIDE SEQUENCE [LARGE SCALE GENOMIC DNA]</scope>
    <source>
        <strain evidence="5">Candidatus Nitrospira sp. ZN2</strain>
    </source>
</reference>
<dbReference type="Pfam" id="PF00005">
    <property type="entry name" value="ABC_tran"/>
    <property type="match status" value="1"/>
</dbReference>
<dbReference type="InterPro" id="IPR017911">
    <property type="entry name" value="MacB-like_ATP-bd"/>
</dbReference>
<dbReference type="Gene3D" id="3.40.50.300">
    <property type="entry name" value="P-loop containing nucleotide triphosphate hydrolases"/>
    <property type="match status" value="1"/>
</dbReference>
<dbReference type="EMBL" id="CAJNBJ010000001">
    <property type="protein sequence ID" value="CAE6690747.1"/>
    <property type="molecule type" value="Genomic_DNA"/>
</dbReference>
<keyword evidence="1" id="KW-0813">Transport</keyword>
<dbReference type="InterPro" id="IPR017871">
    <property type="entry name" value="ABC_transporter-like_CS"/>
</dbReference>
<dbReference type="SUPFAM" id="SSF52540">
    <property type="entry name" value="P-loop containing nucleoside triphosphate hydrolases"/>
    <property type="match status" value="1"/>
</dbReference>
<keyword evidence="2" id="KW-0547">Nucleotide-binding</keyword>
<evidence type="ECO:0000256" key="3">
    <source>
        <dbReference type="ARBA" id="ARBA00022840"/>
    </source>
</evidence>
<dbReference type="CDD" id="cd03255">
    <property type="entry name" value="ABC_MJ0796_LolCDE_FtsE"/>
    <property type="match status" value="1"/>
</dbReference>
<dbReference type="InterPro" id="IPR015854">
    <property type="entry name" value="ABC_transpr_LolD-like"/>
</dbReference>
<dbReference type="PANTHER" id="PTHR24220:SF685">
    <property type="entry name" value="ABC TRANSPORTER RELATED"/>
    <property type="match status" value="1"/>
</dbReference>
<dbReference type="PROSITE" id="PS50893">
    <property type="entry name" value="ABC_TRANSPORTER_2"/>
    <property type="match status" value="1"/>
</dbReference>
<feature type="domain" description="ABC transporter" evidence="4">
    <location>
        <begin position="67"/>
        <end position="292"/>
    </location>
</feature>
<evidence type="ECO:0000256" key="1">
    <source>
        <dbReference type="ARBA" id="ARBA00022448"/>
    </source>
</evidence>
<evidence type="ECO:0000259" key="4">
    <source>
        <dbReference type="PROSITE" id="PS50893"/>
    </source>
</evidence>
<organism evidence="5 6">
    <name type="scientific">Nitrospira defluvii</name>
    <dbReference type="NCBI Taxonomy" id="330214"/>
    <lineage>
        <taxon>Bacteria</taxon>
        <taxon>Pseudomonadati</taxon>
        <taxon>Nitrospirota</taxon>
        <taxon>Nitrospiria</taxon>
        <taxon>Nitrospirales</taxon>
        <taxon>Nitrospiraceae</taxon>
        <taxon>Nitrospira</taxon>
    </lineage>
</organism>
<accession>A0ABM8QDF8</accession>